<keyword evidence="1" id="KW-1133">Transmembrane helix</keyword>
<dbReference type="GO" id="GO:0004222">
    <property type="term" value="F:metalloendopeptidase activity"/>
    <property type="evidence" value="ECO:0007669"/>
    <property type="project" value="InterPro"/>
</dbReference>
<dbReference type="AlphaFoldDB" id="A0A9D4SVS5"/>
<dbReference type="PROSITE" id="PS51885">
    <property type="entry name" value="NEPRILYSIN"/>
    <property type="match status" value="1"/>
</dbReference>
<reference evidence="2" key="1">
    <citation type="journal article" date="2020" name="Cell">
        <title>Large-Scale Comparative Analyses of Tick Genomes Elucidate Their Genetic Diversity and Vector Capacities.</title>
        <authorList>
            <consortium name="Tick Genome and Microbiome Consortium (TIGMIC)"/>
            <person name="Jia N."/>
            <person name="Wang J."/>
            <person name="Shi W."/>
            <person name="Du L."/>
            <person name="Sun Y."/>
            <person name="Zhan W."/>
            <person name="Jiang J.F."/>
            <person name="Wang Q."/>
            <person name="Zhang B."/>
            <person name="Ji P."/>
            <person name="Bell-Sakyi L."/>
            <person name="Cui X.M."/>
            <person name="Yuan T.T."/>
            <person name="Jiang B.G."/>
            <person name="Yang W.F."/>
            <person name="Lam T.T."/>
            <person name="Chang Q.C."/>
            <person name="Ding S.J."/>
            <person name="Wang X.J."/>
            <person name="Zhu J.G."/>
            <person name="Ruan X.D."/>
            <person name="Zhao L."/>
            <person name="Wei J.T."/>
            <person name="Ye R.Z."/>
            <person name="Que T.C."/>
            <person name="Du C.H."/>
            <person name="Zhou Y.H."/>
            <person name="Cheng J.X."/>
            <person name="Dai P.F."/>
            <person name="Guo W.B."/>
            <person name="Han X.H."/>
            <person name="Huang E.J."/>
            <person name="Li L.F."/>
            <person name="Wei W."/>
            <person name="Gao Y.C."/>
            <person name="Liu J.Z."/>
            <person name="Shao H.Z."/>
            <person name="Wang X."/>
            <person name="Wang C.C."/>
            <person name="Yang T.C."/>
            <person name="Huo Q.B."/>
            <person name="Li W."/>
            <person name="Chen H.Y."/>
            <person name="Chen S.E."/>
            <person name="Zhou L.G."/>
            <person name="Ni X.B."/>
            <person name="Tian J.H."/>
            <person name="Sheng Y."/>
            <person name="Liu T."/>
            <person name="Pan Y.S."/>
            <person name="Xia L.Y."/>
            <person name="Li J."/>
            <person name="Zhao F."/>
            <person name="Cao W.C."/>
        </authorList>
    </citation>
    <scope>NUCLEOTIDE SEQUENCE</scope>
    <source>
        <strain evidence="2">Rsan-2018</strain>
    </source>
</reference>
<sequence>MAAMVQGRQRDAQGTTVSLDHSCNSLYGRNGFARSNTRFHAGLTVLVILVVAAFVIAVVAFSAYFQSRFGEELASSQTSKSFCCIDHLGEMAEYVNVSIKPCSSFFQYVCANVIRLNLWKGRRHNFELRRLLVTGVVPERFQPPGPVGRFLRALHKSCIEATSVDDSLVSQVALAMAERTHHLLVSTTNANYTLNHAKDILNKHVWSVGDIQAALSHLALGTDSRFTIHIFGVQRIRAIHDILDVEKDNGSIAAYFLWHSVTSAVRQLQPKPVLYQNMFKICMRTAVSLKNLWNRFIAEEVVTPEKDDEVTAIFMAIKKAILRDSLSSWIFDPSDADKLRRHFSNLAVITPSVFLETPTALPTSTEGFVENLMRAREYDFQVNQIRNHNRSWQQEILQYGPLRIYDKTWYFIMPDTYDSVYVGHSYSTLLNMAVMGQLLAEALWYVTLFFTAWNPVTTANIERLRTCFVKAYVGDIDSISRDQTISHALGMESILRSFKRPNWHDVRIAWSMWRMSHSQFFHILATFSTCRNGFQRKSVVYTDGALRHVRDFVDAFHCDPSTGMTSSLHCEIRRRNVADYNAVQGPSSRPSTY</sequence>
<gene>
    <name evidence="2" type="ORF">HPB52_007226</name>
</gene>
<dbReference type="SUPFAM" id="SSF55486">
    <property type="entry name" value="Metalloproteases ('zincins'), catalytic domain"/>
    <property type="match status" value="1"/>
</dbReference>
<evidence type="ECO:0008006" key="4">
    <source>
        <dbReference type="Google" id="ProtNLM"/>
    </source>
</evidence>
<dbReference type="GO" id="GO:0006508">
    <property type="term" value="P:proteolysis"/>
    <property type="evidence" value="ECO:0007669"/>
    <property type="project" value="InterPro"/>
</dbReference>
<keyword evidence="1" id="KW-0812">Transmembrane</keyword>
<name>A0A9D4SVS5_RHISA</name>
<feature type="transmembrane region" description="Helical" evidence="1">
    <location>
        <begin position="39"/>
        <end position="65"/>
    </location>
</feature>
<dbReference type="InterPro" id="IPR000718">
    <property type="entry name" value="Peptidase_M13"/>
</dbReference>
<evidence type="ECO:0000313" key="3">
    <source>
        <dbReference type="Proteomes" id="UP000821837"/>
    </source>
</evidence>
<reference evidence="2" key="2">
    <citation type="submission" date="2021-09" db="EMBL/GenBank/DDBJ databases">
        <authorList>
            <person name="Jia N."/>
            <person name="Wang J."/>
            <person name="Shi W."/>
            <person name="Du L."/>
            <person name="Sun Y."/>
            <person name="Zhan W."/>
            <person name="Jiang J."/>
            <person name="Wang Q."/>
            <person name="Zhang B."/>
            <person name="Ji P."/>
            <person name="Sakyi L.B."/>
            <person name="Cui X."/>
            <person name="Yuan T."/>
            <person name="Jiang B."/>
            <person name="Yang W."/>
            <person name="Lam T.T.-Y."/>
            <person name="Chang Q."/>
            <person name="Ding S."/>
            <person name="Wang X."/>
            <person name="Zhu J."/>
            <person name="Ruan X."/>
            <person name="Zhao L."/>
            <person name="Wei J."/>
            <person name="Que T."/>
            <person name="Du C."/>
            <person name="Cheng J."/>
            <person name="Dai P."/>
            <person name="Han X."/>
            <person name="Huang E."/>
            <person name="Gao Y."/>
            <person name="Liu J."/>
            <person name="Shao H."/>
            <person name="Ye R."/>
            <person name="Li L."/>
            <person name="Wei W."/>
            <person name="Wang X."/>
            <person name="Wang C."/>
            <person name="Huo Q."/>
            <person name="Li W."/>
            <person name="Guo W."/>
            <person name="Chen H."/>
            <person name="Chen S."/>
            <person name="Zhou L."/>
            <person name="Zhou L."/>
            <person name="Ni X."/>
            <person name="Tian J."/>
            <person name="Zhou Y."/>
            <person name="Sheng Y."/>
            <person name="Liu T."/>
            <person name="Pan Y."/>
            <person name="Xia L."/>
            <person name="Li J."/>
            <person name="Zhao F."/>
            <person name="Cao W."/>
        </authorList>
    </citation>
    <scope>NUCLEOTIDE SEQUENCE</scope>
    <source>
        <strain evidence="2">Rsan-2018</strain>
        <tissue evidence="2">Larvae</tissue>
    </source>
</reference>
<keyword evidence="3" id="KW-1185">Reference proteome</keyword>
<dbReference type="Proteomes" id="UP000821837">
    <property type="component" value="Chromosome 5"/>
</dbReference>
<accession>A0A9D4SVS5</accession>
<organism evidence="2 3">
    <name type="scientific">Rhipicephalus sanguineus</name>
    <name type="common">Brown dog tick</name>
    <name type="synonym">Ixodes sanguineus</name>
    <dbReference type="NCBI Taxonomy" id="34632"/>
    <lineage>
        <taxon>Eukaryota</taxon>
        <taxon>Metazoa</taxon>
        <taxon>Ecdysozoa</taxon>
        <taxon>Arthropoda</taxon>
        <taxon>Chelicerata</taxon>
        <taxon>Arachnida</taxon>
        <taxon>Acari</taxon>
        <taxon>Parasitiformes</taxon>
        <taxon>Ixodida</taxon>
        <taxon>Ixodoidea</taxon>
        <taxon>Ixodidae</taxon>
        <taxon>Rhipicephalinae</taxon>
        <taxon>Rhipicephalus</taxon>
        <taxon>Rhipicephalus</taxon>
    </lineage>
</organism>
<protein>
    <recommendedName>
        <fullName evidence="4">Peptidase M13 N-terminal domain-containing protein</fullName>
    </recommendedName>
</protein>
<evidence type="ECO:0000313" key="2">
    <source>
        <dbReference type="EMBL" id="KAH7951265.1"/>
    </source>
</evidence>
<evidence type="ECO:0000256" key="1">
    <source>
        <dbReference type="SAM" id="Phobius"/>
    </source>
</evidence>
<comment type="caution">
    <text evidence="2">The sequence shown here is derived from an EMBL/GenBank/DDBJ whole genome shotgun (WGS) entry which is preliminary data.</text>
</comment>
<proteinExistence type="predicted"/>
<keyword evidence="1" id="KW-0472">Membrane</keyword>
<dbReference type="EMBL" id="JABSTV010001251">
    <property type="protein sequence ID" value="KAH7951265.1"/>
    <property type="molecule type" value="Genomic_DNA"/>
</dbReference>